<evidence type="ECO:0000256" key="2">
    <source>
        <dbReference type="ARBA" id="ARBA00022679"/>
    </source>
</evidence>
<comment type="similarity">
    <text evidence="4">Belongs to the methyltransferase superfamily. YrrT family.</text>
</comment>
<dbReference type="Proteomes" id="UP001185012">
    <property type="component" value="Unassembled WGS sequence"/>
</dbReference>
<dbReference type="Pfam" id="PF13649">
    <property type="entry name" value="Methyltransf_25"/>
    <property type="match status" value="1"/>
</dbReference>
<keyword evidence="3 4" id="KW-0949">S-adenosyl-L-methionine</keyword>
<reference evidence="6 7" key="1">
    <citation type="submission" date="2023-07" db="EMBL/GenBank/DDBJ databases">
        <title>Genomic Encyclopedia of Type Strains, Phase IV (KMG-IV): sequencing the most valuable type-strain genomes for metagenomic binning, comparative biology and taxonomic classification.</title>
        <authorList>
            <person name="Goeker M."/>
        </authorList>
    </citation>
    <scope>NUCLEOTIDE SEQUENCE [LARGE SCALE GENOMIC DNA]</scope>
    <source>
        <strain evidence="6 7">DSM 45903</strain>
    </source>
</reference>
<evidence type="ECO:0000256" key="4">
    <source>
        <dbReference type="HAMAP-Rule" id="MF_02100"/>
    </source>
</evidence>
<evidence type="ECO:0000256" key="3">
    <source>
        <dbReference type="ARBA" id="ARBA00022691"/>
    </source>
</evidence>
<feature type="binding site" evidence="4">
    <location>
        <position position="58"/>
    </location>
    <ligand>
        <name>S-adenosyl-L-methionine</name>
        <dbReference type="ChEBI" id="CHEBI:59789"/>
    </ligand>
</feature>
<dbReference type="SUPFAM" id="SSF53335">
    <property type="entry name" value="S-adenosyl-L-methionine-dependent methyltransferases"/>
    <property type="match status" value="1"/>
</dbReference>
<keyword evidence="2 4" id="KW-0808">Transferase</keyword>
<dbReference type="GO" id="GO:0032259">
    <property type="term" value="P:methylation"/>
    <property type="evidence" value="ECO:0007669"/>
    <property type="project" value="UniProtKB-KW"/>
</dbReference>
<sequence>MSRARFNDLFDQWADDYDRTVAGSNPEYQEVFQGYGKILEGVVQELSLPPGSYVLEIGVGTGNLSRLLLEAGFHVVGVEPSKQMRARALGKLPDLTLHEGDFLHIPVPDGSMDGVASTYAFHHLTDREKKEALALLYKTVKPGGKLVFADTMFKDESVRHQMQKEAKERGFRQLAEDLEREFYPLLDSMKQLFLETGWKVRFEQMNRYVWLMAADK</sequence>
<proteinExistence type="inferred from homology"/>
<dbReference type="InterPro" id="IPR023553">
    <property type="entry name" value="Uncharacterised_MeTfrase_YrrT"/>
</dbReference>
<dbReference type="Gene3D" id="3.40.50.150">
    <property type="entry name" value="Vaccinia Virus protein VP39"/>
    <property type="match status" value="1"/>
</dbReference>
<gene>
    <name evidence="6" type="ORF">JOE21_003483</name>
</gene>
<dbReference type="InterPro" id="IPR029063">
    <property type="entry name" value="SAM-dependent_MTases_sf"/>
</dbReference>
<dbReference type="CDD" id="cd02440">
    <property type="entry name" value="AdoMet_MTases"/>
    <property type="match status" value="1"/>
</dbReference>
<dbReference type="InterPro" id="IPR041698">
    <property type="entry name" value="Methyltransf_25"/>
</dbReference>
<name>A0ABU1IRV8_9BACL</name>
<comment type="caution">
    <text evidence="6">The sequence shown here is derived from an EMBL/GenBank/DDBJ whole genome shotgun (WGS) entry which is preliminary data.</text>
</comment>
<organism evidence="6 7">
    <name type="scientific">Desmospora profundinema</name>
    <dbReference type="NCBI Taxonomy" id="1571184"/>
    <lineage>
        <taxon>Bacteria</taxon>
        <taxon>Bacillati</taxon>
        <taxon>Bacillota</taxon>
        <taxon>Bacilli</taxon>
        <taxon>Bacillales</taxon>
        <taxon>Thermoactinomycetaceae</taxon>
        <taxon>Desmospora</taxon>
    </lineage>
</organism>
<dbReference type="RefSeq" id="WP_309868515.1">
    <property type="nucleotide sequence ID" value="NZ_JAVDQG010000009.1"/>
</dbReference>
<feature type="binding site" evidence="4">
    <location>
        <position position="79"/>
    </location>
    <ligand>
        <name>S-adenosyl-L-methionine</name>
        <dbReference type="ChEBI" id="CHEBI:59789"/>
    </ligand>
</feature>
<keyword evidence="7" id="KW-1185">Reference proteome</keyword>
<evidence type="ECO:0000313" key="6">
    <source>
        <dbReference type="EMBL" id="MDR6227468.1"/>
    </source>
</evidence>
<keyword evidence="1 4" id="KW-0489">Methyltransferase</keyword>
<dbReference type="EC" id="2.1.1.-" evidence="4"/>
<dbReference type="PANTHER" id="PTHR43861">
    <property type="entry name" value="TRANS-ACONITATE 2-METHYLTRANSFERASE-RELATED"/>
    <property type="match status" value="1"/>
</dbReference>
<feature type="domain" description="Methyltransferase" evidence="5">
    <location>
        <begin position="54"/>
        <end position="144"/>
    </location>
</feature>
<accession>A0ABU1IRV8</accession>
<dbReference type="EMBL" id="JAVDQG010000009">
    <property type="protein sequence ID" value="MDR6227468.1"/>
    <property type="molecule type" value="Genomic_DNA"/>
</dbReference>
<evidence type="ECO:0000256" key="1">
    <source>
        <dbReference type="ARBA" id="ARBA00022603"/>
    </source>
</evidence>
<dbReference type="GO" id="GO:0008168">
    <property type="term" value="F:methyltransferase activity"/>
    <property type="evidence" value="ECO:0007669"/>
    <property type="project" value="UniProtKB-KW"/>
</dbReference>
<protein>
    <recommendedName>
        <fullName evidence="4">Uncharacterized methyltransferase JOE21_003483</fullName>
        <ecNumber evidence="4">2.1.1.-</ecNumber>
    </recommendedName>
</protein>
<comment type="function">
    <text evidence="4">Could be a S-adenosyl-L-methionine-dependent methyltransferase.</text>
</comment>
<dbReference type="HAMAP" id="MF_02100">
    <property type="entry name" value="Methyltr_YrrT"/>
    <property type="match status" value="1"/>
</dbReference>
<evidence type="ECO:0000259" key="5">
    <source>
        <dbReference type="Pfam" id="PF13649"/>
    </source>
</evidence>
<evidence type="ECO:0000313" key="7">
    <source>
        <dbReference type="Proteomes" id="UP001185012"/>
    </source>
</evidence>
<feature type="binding site" evidence="4">
    <location>
        <position position="101"/>
    </location>
    <ligand>
        <name>S-adenosyl-L-methionine</name>
        <dbReference type="ChEBI" id="CHEBI:59789"/>
    </ligand>
</feature>
<dbReference type="PANTHER" id="PTHR43861:SF1">
    <property type="entry name" value="TRANS-ACONITATE 2-METHYLTRANSFERASE"/>
    <property type="match status" value="1"/>
</dbReference>